<keyword evidence="2" id="KW-1185">Reference proteome</keyword>
<name>A0A0A0RK67_9VIRU</name>
<gene>
    <name evidence="1" type="ORF">YSLV5_ORF30</name>
</gene>
<dbReference type="Proteomes" id="UP000201191">
    <property type="component" value="Segment"/>
</dbReference>
<organism evidence="1 2">
    <name type="scientific">Yellowstone Lake virophage 5</name>
    <dbReference type="NCBI Taxonomy" id="1557033"/>
    <lineage>
        <taxon>Viruses</taxon>
        <taxon>Varidnaviria</taxon>
        <taxon>Bamfordvirae</taxon>
        <taxon>Preplasmiviricota</taxon>
        <taxon>Polisuviricotina</taxon>
        <taxon>Virophaviricetes</taxon>
        <taxon>Priklausovirales</taxon>
        <taxon>Burtonviroviridae</taxon>
        <taxon>Burquivirus</taxon>
        <taxon>Burquivirus flavolapense</taxon>
    </lineage>
</organism>
<evidence type="ECO:0000313" key="1">
    <source>
        <dbReference type="EMBL" id="AIW01888.1"/>
    </source>
</evidence>
<reference evidence="1 2" key="1">
    <citation type="journal article" date="2014" name="J. Virol.">
        <title>Three novel virophage genomes discovered from Yellowstone Lake metagenomes.</title>
        <authorList>
            <person name="Zhou J."/>
            <person name="Sun D."/>
            <person name="Childers A."/>
            <person name="McDermott T.R."/>
            <person name="Wang Y."/>
            <person name="Liles M.R."/>
        </authorList>
    </citation>
    <scope>NUCLEOTIDE SEQUENCE [LARGE SCALE GENOMIC DNA]</scope>
</reference>
<sequence>MEYGILFERKEVSKERKVAWSVDACLIGAHTSHLLADWAVNFFRGPSRCIGGGGAKFFCEGVLYSDWGFGKI</sequence>
<proteinExistence type="predicted"/>
<evidence type="ECO:0000313" key="2">
    <source>
        <dbReference type="Proteomes" id="UP000201191"/>
    </source>
</evidence>
<dbReference type="KEGG" id="vg:26131775"/>
<accession>A0A0A0RK67</accession>
<dbReference type="EMBL" id="KM502589">
    <property type="protein sequence ID" value="AIW01888.1"/>
    <property type="molecule type" value="Genomic_DNA"/>
</dbReference>
<protein>
    <submittedName>
        <fullName evidence="1">Uncharacterized protein</fullName>
    </submittedName>
</protein>
<dbReference type="RefSeq" id="YP_009177813.1">
    <property type="nucleotide sequence ID" value="NC_028269.1"/>
</dbReference>
<dbReference type="GeneID" id="26131775"/>